<evidence type="ECO:0000256" key="2">
    <source>
        <dbReference type="ARBA" id="ARBA00023015"/>
    </source>
</evidence>
<dbReference type="EMBL" id="JAMZEB010000001">
    <property type="protein sequence ID" value="MCP2353456.1"/>
    <property type="molecule type" value="Genomic_DNA"/>
</dbReference>
<dbReference type="InterPro" id="IPR036388">
    <property type="entry name" value="WH-like_DNA-bd_sf"/>
</dbReference>
<dbReference type="Gene3D" id="1.10.10.10">
    <property type="entry name" value="Winged helix-like DNA-binding domain superfamily/Winged helix DNA-binding domain"/>
    <property type="match status" value="1"/>
</dbReference>
<keyword evidence="9" id="KW-1185">Reference proteome</keyword>
<dbReference type="PANTHER" id="PTHR35807">
    <property type="entry name" value="TRANSCRIPTIONAL REGULATOR REDD-RELATED"/>
    <property type="match status" value="1"/>
</dbReference>
<dbReference type="InterPro" id="IPR001867">
    <property type="entry name" value="OmpR/PhoB-type_DNA-bd"/>
</dbReference>
<evidence type="ECO:0000259" key="7">
    <source>
        <dbReference type="SMART" id="SM01043"/>
    </source>
</evidence>
<dbReference type="GO" id="GO:0000160">
    <property type="term" value="P:phosphorelay signal transduction system"/>
    <property type="evidence" value="ECO:0007669"/>
    <property type="project" value="InterPro"/>
</dbReference>
<dbReference type="SUPFAM" id="SSF52540">
    <property type="entry name" value="P-loop containing nucleoside triphosphate hydrolases"/>
    <property type="match status" value="1"/>
</dbReference>
<keyword evidence="3 8" id="KW-0238">DNA-binding</keyword>
<evidence type="ECO:0000313" key="8">
    <source>
        <dbReference type="EMBL" id="MCP2353456.1"/>
    </source>
</evidence>
<dbReference type="Gene3D" id="1.25.40.10">
    <property type="entry name" value="Tetratricopeptide repeat domain"/>
    <property type="match status" value="1"/>
</dbReference>
<dbReference type="SMART" id="SM01043">
    <property type="entry name" value="BTAD"/>
    <property type="match status" value="1"/>
</dbReference>
<dbReference type="SMART" id="SM00862">
    <property type="entry name" value="Trans_reg_C"/>
    <property type="match status" value="1"/>
</dbReference>
<dbReference type="InterPro" id="IPR027417">
    <property type="entry name" value="P-loop_NTPase"/>
</dbReference>
<evidence type="ECO:0000256" key="3">
    <source>
        <dbReference type="ARBA" id="ARBA00023125"/>
    </source>
</evidence>
<dbReference type="InterPro" id="IPR011990">
    <property type="entry name" value="TPR-like_helical_dom_sf"/>
</dbReference>
<reference evidence="8" key="1">
    <citation type="submission" date="2022-06" db="EMBL/GenBank/DDBJ databases">
        <title>Sequencing the genomes of 1000 actinobacteria strains.</title>
        <authorList>
            <person name="Klenk H.-P."/>
        </authorList>
    </citation>
    <scope>NUCLEOTIDE SEQUENCE</scope>
    <source>
        <strain evidence="8">DSM 46694</strain>
    </source>
</reference>
<evidence type="ECO:0000256" key="4">
    <source>
        <dbReference type="ARBA" id="ARBA00023163"/>
    </source>
</evidence>
<dbReference type="Pfam" id="PF03704">
    <property type="entry name" value="BTAD"/>
    <property type="match status" value="1"/>
</dbReference>
<dbReference type="InterPro" id="IPR016032">
    <property type="entry name" value="Sig_transdc_resp-reg_C-effctor"/>
</dbReference>
<dbReference type="InterPro" id="IPR041664">
    <property type="entry name" value="AAA_16"/>
</dbReference>
<dbReference type="AlphaFoldDB" id="A0A9X2K1E7"/>
<accession>A0A9X2K1E7</accession>
<comment type="similarity">
    <text evidence="1">Belongs to the AfsR/DnrI/RedD regulatory family.</text>
</comment>
<protein>
    <submittedName>
        <fullName evidence="8">DNA-binding SARP family transcriptional activator</fullName>
    </submittedName>
</protein>
<evidence type="ECO:0000256" key="1">
    <source>
        <dbReference type="ARBA" id="ARBA00005820"/>
    </source>
</evidence>
<dbReference type="Proteomes" id="UP001139648">
    <property type="component" value="Unassembled WGS sequence"/>
</dbReference>
<feature type="domain" description="OmpR/PhoB-type" evidence="6">
    <location>
        <begin position="53"/>
        <end position="124"/>
    </location>
</feature>
<dbReference type="Pfam" id="PF13191">
    <property type="entry name" value="AAA_16"/>
    <property type="match status" value="1"/>
</dbReference>
<dbReference type="PANTHER" id="PTHR35807:SF1">
    <property type="entry name" value="TRANSCRIPTIONAL REGULATOR REDD"/>
    <property type="match status" value="1"/>
</dbReference>
<feature type="domain" description="Bacterial transcriptional activator" evidence="7">
    <location>
        <begin position="131"/>
        <end position="270"/>
    </location>
</feature>
<evidence type="ECO:0000313" key="9">
    <source>
        <dbReference type="Proteomes" id="UP001139648"/>
    </source>
</evidence>
<keyword evidence="2" id="KW-0805">Transcription regulation</keyword>
<dbReference type="GO" id="GO:0006355">
    <property type="term" value="P:regulation of DNA-templated transcription"/>
    <property type="evidence" value="ECO:0007669"/>
    <property type="project" value="InterPro"/>
</dbReference>
<dbReference type="SUPFAM" id="SSF46894">
    <property type="entry name" value="C-terminal effector domain of the bipartite response regulators"/>
    <property type="match status" value="1"/>
</dbReference>
<evidence type="ECO:0000259" key="5">
    <source>
        <dbReference type="SMART" id="SM00382"/>
    </source>
</evidence>
<dbReference type="InterPro" id="IPR003593">
    <property type="entry name" value="AAA+_ATPase"/>
</dbReference>
<dbReference type="RefSeq" id="WP_253740002.1">
    <property type="nucleotide sequence ID" value="NZ_BAABKA010000020.1"/>
</dbReference>
<dbReference type="InterPro" id="IPR051677">
    <property type="entry name" value="AfsR-DnrI-RedD_regulator"/>
</dbReference>
<gene>
    <name evidence="8" type="ORF">HD597_000476</name>
</gene>
<dbReference type="SUPFAM" id="SSF48452">
    <property type="entry name" value="TPR-like"/>
    <property type="match status" value="1"/>
</dbReference>
<organism evidence="8 9">
    <name type="scientific">Nonomuraea thailandensis</name>
    <dbReference type="NCBI Taxonomy" id="1188745"/>
    <lineage>
        <taxon>Bacteria</taxon>
        <taxon>Bacillati</taxon>
        <taxon>Actinomycetota</taxon>
        <taxon>Actinomycetes</taxon>
        <taxon>Streptosporangiales</taxon>
        <taxon>Streptosporangiaceae</taxon>
        <taxon>Nonomuraea</taxon>
    </lineage>
</organism>
<comment type="caution">
    <text evidence="8">The sequence shown here is derived from an EMBL/GenBank/DDBJ whole genome shotgun (WGS) entry which is preliminary data.</text>
</comment>
<keyword evidence="4" id="KW-0804">Transcription</keyword>
<proteinExistence type="inferred from homology"/>
<feature type="domain" description="AAA+ ATPase" evidence="5">
    <location>
        <begin position="306"/>
        <end position="469"/>
    </location>
</feature>
<name>A0A9X2K1E7_9ACTN</name>
<evidence type="ECO:0000259" key="6">
    <source>
        <dbReference type="SMART" id="SM00862"/>
    </source>
</evidence>
<dbReference type="SMART" id="SM00382">
    <property type="entry name" value="AAA"/>
    <property type="match status" value="1"/>
</dbReference>
<dbReference type="GO" id="GO:0003677">
    <property type="term" value="F:DNA binding"/>
    <property type="evidence" value="ECO:0007669"/>
    <property type="project" value="UniProtKB-KW"/>
</dbReference>
<dbReference type="PRINTS" id="PR00364">
    <property type="entry name" value="DISEASERSIST"/>
</dbReference>
<sequence length="617" mass="66751">MSGYSSYTIRVYWQAGRPRVERDSPARRIRKGLRVPEELRFRILGPVRGWLGDEELVLGPVKQRTVLAALLIAGGEPVPAYSLRGCLWDAPPANAAGLIQTYVSRLRAVVGRSTLLFDTGGYRLDIRPDQVDLLRFRSLRRQGGEVEADPAAVLAAAFAEVKGRPCEDLREAMRSHPLLMDVERELREAAIEYADCAQVDRAGEVARLLEWISLTAPLDERLFSRLIRTYALIGQQADALAAYARIRGRLRDELGVGPGQELSAAYHDTLAQSSLRHRPTSAARARRPVLVRRETDLSAIRKDLVRHRAVTVVGPPGVGKTAVARALLADDAAGADGDCRESFVSADGEGGIFVALADLPRERGDGRGSAEALAQAVLAALEGPGVLQYPVAALIRQLRERPLLLVMDAAEHLPLGCGGIVAKIAHRCPGTRVLVTSRRPLGYPGENVHEIRTLEVPPPNEVVDHAASFPAMELFLAVAGRSTGEVDLSGAARLCRELDGLPLALRLAASWPVSARLSGAVDLALAGLTASVSRGLDLLTGEQQSLFTQLATLDGEFSLDEAERFAGELGLGAADGAMLLADLVDHSLVQRAHGSEHRFRILRPIRRVARMYLTKDS</sequence>
<dbReference type="InterPro" id="IPR005158">
    <property type="entry name" value="BTAD"/>
</dbReference>